<feature type="transmembrane region" description="Helical" evidence="1">
    <location>
        <begin position="324"/>
        <end position="342"/>
    </location>
</feature>
<keyword evidence="1" id="KW-1133">Transmembrane helix</keyword>
<reference evidence="2 3" key="1">
    <citation type="submission" date="2020-08" db="EMBL/GenBank/DDBJ databases">
        <title>Sequencing the genomes of 1000 actinobacteria strains.</title>
        <authorList>
            <person name="Klenk H.-P."/>
        </authorList>
    </citation>
    <scope>NUCLEOTIDE SEQUENCE [LARGE SCALE GENOMIC DNA]</scope>
    <source>
        <strain evidence="2 3">DSM 43149</strain>
    </source>
</reference>
<organism evidence="2 3">
    <name type="scientific">Actinoplanes digitatis</name>
    <dbReference type="NCBI Taxonomy" id="1868"/>
    <lineage>
        <taxon>Bacteria</taxon>
        <taxon>Bacillati</taxon>
        <taxon>Actinomycetota</taxon>
        <taxon>Actinomycetes</taxon>
        <taxon>Micromonosporales</taxon>
        <taxon>Micromonosporaceae</taxon>
        <taxon>Actinoplanes</taxon>
    </lineage>
</organism>
<protein>
    <submittedName>
        <fullName evidence="2">Uncharacterized protein</fullName>
    </submittedName>
</protein>
<dbReference type="AlphaFoldDB" id="A0A7W7I0A6"/>
<keyword evidence="3" id="KW-1185">Reference proteome</keyword>
<dbReference type="RefSeq" id="WP_184995209.1">
    <property type="nucleotide sequence ID" value="NZ_BOMK01000024.1"/>
</dbReference>
<evidence type="ECO:0000256" key="1">
    <source>
        <dbReference type="SAM" id="Phobius"/>
    </source>
</evidence>
<proteinExistence type="predicted"/>
<feature type="transmembrane region" description="Helical" evidence="1">
    <location>
        <begin position="298"/>
        <end position="318"/>
    </location>
</feature>
<feature type="transmembrane region" description="Helical" evidence="1">
    <location>
        <begin position="138"/>
        <end position="156"/>
    </location>
</feature>
<dbReference type="Proteomes" id="UP000578112">
    <property type="component" value="Unassembled WGS sequence"/>
</dbReference>
<feature type="transmembrane region" description="Helical" evidence="1">
    <location>
        <begin position="234"/>
        <end position="253"/>
    </location>
</feature>
<feature type="transmembrane region" description="Helical" evidence="1">
    <location>
        <begin position="176"/>
        <end position="195"/>
    </location>
</feature>
<keyword evidence="1" id="KW-0812">Transmembrane</keyword>
<feature type="transmembrane region" description="Helical" evidence="1">
    <location>
        <begin position="265"/>
        <end position="286"/>
    </location>
</feature>
<evidence type="ECO:0000313" key="2">
    <source>
        <dbReference type="EMBL" id="MBB4763968.1"/>
    </source>
</evidence>
<sequence length="394" mass="43762">MDTTAMVVFVAVVSARFLVPLLIPRYPLPAIIAALVLDGVDQTIFQAMGYDPPGYQGYDKAMDVYYLAIAYLSALRNWTSRPAVQVAKFLYFYRLIGVVAFELSDWRPLLLIFPNTFEYFFIAYEAYRLFWNPARASLRAWITAAAAIWVFVKLPQEWWIHVAQLDVTDMIAAVPWFGPAIVVAVVAICLIYWFAVRPRQRPPDWSWHVAADPLPVEAATVAARNRWIAAHGRLASSRTFESVVLVGLIWVIYSQVLPGTQASSVQTFVGTAAFVVVNAAVSLWVARSRRGVERALPAFCLRVLMNIAMVWSAGWLLARAGGEINEAAALFFVLLLSLITLLENRFRPVYEIRFSPGGPPAGQRCEARRNGAEDATCGPERCDLSVGCPAAARA</sequence>
<feature type="transmembrane region" description="Helical" evidence="1">
    <location>
        <begin position="6"/>
        <end position="23"/>
    </location>
</feature>
<evidence type="ECO:0000313" key="3">
    <source>
        <dbReference type="Proteomes" id="UP000578112"/>
    </source>
</evidence>
<accession>A0A7W7I0A6</accession>
<gene>
    <name evidence="2" type="ORF">BJ971_004524</name>
</gene>
<comment type="caution">
    <text evidence="2">The sequence shown here is derived from an EMBL/GenBank/DDBJ whole genome shotgun (WGS) entry which is preliminary data.</text>
</comment>
<dbReference type="EMBL" id="JACHNH010000001">
    <property type="protein sequence ID" value="MBB4763968.1"/>
    <property type="molecule type" value="Genomic_DNA"/>
</dbReference>
<name>A0A7W7I0A6_9ACTN</name>
<keyword evidence="1" id="KW-0472">Membrane</keyword>